<evidence type="ECO:0000313" key="2">
    <source>
        <dbReference type="Proteomes" id="UP000001522"/>
    </source>
</evidence>
<organism evidence="1 2">
    <name type="scientific">Helicobacter mustelae (strain ATCC 43772 / CCUG 25715 / CIP 103759 / LMG 18044 / NCTC 12198 / R85-136P)</name>
    <name type="common">Campylobacter mustelae</name>
    <dbReference type="NCBI Taxonomy" id="679897"/>
    <lineage>
        <taxon>Bacteria</taxon>
        <taxon>Pseudomonadati</taxon>
        <taxon>Campylobacterota</taxon>
        <taxon>Epsilonproteobacteria</taxon>
        <taxon>Campylobacterales</taxon>
        <taxon>Helicobacteraceae</taxon>
        <taxon>Helicobacter</taxon>
    </lineage>
</organism>
<dbReference type="STRING" id="679897.HMU09320"/>
<reference evidence="1 2" key="1">
    <citation type="journal article" date="2010" name="BMC Genomics">
        <title>Comparative genomics and proteomics of Helicobacter mustelae, an ulcerogenic and carcinogenic gastric pathogen.</title>
        <authorList>
            <person name="O'Toole P.W."/>
            <person name="Snelling W.J."/>
            <person name="Canchaya C."/>
            <person name="Forde B.M."/>
            <person name="Hardie K.R."/>
            <person name="Josenhans C."/>
            <person name="Graham R.L.J."/>
            <person name="McMullan G."/>
            <person name="Parkhill J."/>
            <person name="Belda E."/>
            <person name="Bentley S.D."/>
        </authorList>
    </citation>
    <scope>NUCLEOTIDE SEQUENCE [LARGE SCALE GENOMIC DNA]</scope>
    <source>
        <strain evidence="2">ATCC 43772 / LMG 18044 / NCTC 12198 / 12198</strain>
    </source>
</reference>
<dbReference type="KEGG" id="hms:HMU09320"/>
<name>D3UI66_HELM1</name>
<dbReference type="Proteomes" id="UP000001522">
    <property type="component" value="Chromosome"/>
</dbReference>
<accession>D3UI66</accession>
<gene>
    <name evidence="1" type="ordered locus">HMU09320</name>
</gene>
<dbReference type="AlphaFoldDB" id="D3UI66"/>
<dbReference type="HOGENOM" id="CLU_3026042_0_0_7"/>
<protein>
    <submittedName>
        <fullName evidence="1">Uncharacterized protein</fullName>
    </submittedName>
</protein>
<evidence type="ECO:0000313" key="1">
    <source>
        <dbReference type="EMBL" id="CBG40189.1"/>
    </source>
</evidence>
<proteinExistence type="predicted"/>
<keyword evidence="2" id="KW-1185">Reference proteome</keyword>
<sequence>MDLVGFALGEFFFGAQLKASARVESQNQEDHDVGGKLCREVPGMSTMYFPVIETQ</sequence>
<dbReference type="EMBL" id="FN555004">
    <property type="protein sequence ID" value="CBG40189.1"/>
    <property type="molecule type" value="Genomic_DNA"/>
</dbReference>